<dbReference type="Pfam" id="PF02353">
    <property type="entry name" value="CMAS"/>
    <property type="match status" value="1"/>
</dbReference>
<feature type="non-terminal residue" evidence="2">
    <location>
        <position position="948"/>
    </location>
</feature>
<dbReference type="Gene3D" id="3.50.50.60">
    <property type="entry name" value="FAD/NAD(P)-binding domain"/>
    <property type="match status" value="1"/>
</dbReference>
<dbReference type="Proteomes" id="UP000243975">
    <property type="component" value="Unassembled WGS sequence"/>
</dbReference>
<accession>A0A103XHZ8</accession>
<dbReference type="CDD" id="cd02440">
    <property type="entry name" value="AdoMet_MTases"/>
    <property type="match status" value="1"/>
</dbReference>
<dbReference type="Pfam" id="PF01593">
    <property type="entry name" value="Amino_oxidase"/>
    <property type="match status" value="1"/>
</dbReference>
<evidence type="ECO:0000313" key="3">
    <source>
        <dbReference type="Proteomes" id="UP000243975"/>
    </source>
</evidence>
<dbReference type="OMA" id="RSHCYVK"/>
<evidence type="ECO:0000259" key="1">
    <source>
        <dbReference type="Pfam" id="PF01593"/>
    </source>
</evidence>
<dbReference type="InterPro" id="IPR036188">
    <property type="entry name" value="FAD/NAD-bd_sf"/>
</dbReference>
<name>A0A103XHZ8_CYNCS</name>
<evidence type="ECO:0000313" key="2">
    <source>
        <dbReference type="EMBL" id="KVH91019.1"/>
    </source>
</evidence>
<dbReference type="SUPFAM" id="SSF51905">
    <property type="entry name" value="FAD/NAD(P)-binding domain"/>
    <property type="match status" value="1"/>
</dbReference>
<dbReference type="Gene3D" id="1.10.405.20">
    <property type="match status" value="1"/>
</dbReference>
<gene>
    <name evidence="2" type="ORF">Ccrd_006964</name>
</gene>
<dbReference type="PANTHER" id="PTHR43675:SF30">
    <property type="entry name" value="CYCLOPROPANE-FATTY-ACYL-PHOSPHOLIPID SYNTHASE"/>
    <property type="match status" value="1"/>
</dbReference>
<dbReference type="InterPro" id="IPR026669">
    <property type="entry name" value="Arsenite_MeTrfase-like"/>
</dbReference>
<dbReference type="AlphaFoldDB" id="A0A103XHZ8"/>
<comment type="caution">
    <text evidence="2">The sequence shown here is derived from an EMBL/GenBank/DDBJ whole genome shotgun (WGS) entry which is preliminary data.</text>
</comment>
<dbReference type="GO" id="GO:0016491">
    <property type="term" value="F:oxidoreductase activity"/>
    <property type="evidence" value="ECO:0007669"/>
    <property type="project" value="InterPro"/>
</dbReference>
<dbReference type="Gene3D" id="3.30.70.1990">
    <property type="match status" value="1"/>
</dbReference>
<organism evidence="2 3">
    <name type="scientific">Cynara cardunculus var. scolymus</name>
    <name type="common">Globe artichoke</name>
    <name type="synonym">Cynara scolymus</name>
    <dbReference type="NCBI Taxonomy" id="59895"/>
    <lineage>
        <taxon>Eukaryota</taxon>
        <taxon>Viridiplantae</taxon>
        <taxon>Streptophyta</taxon>
        <taxon>Embryophyta</taxon>
        <taxon>Tracheophyta</taxon>
        <taxon>Spermatophyta</taxon>
        <taxon>Magnoliopsida</taxon>
        <taxon>eudicotyledons</taxon>
        <taxon>Gunneridae</taxon>
        <taxon>Pentapetalae</taxon>
        <taxon>asterids</taxon>
        <taxon>campanulids</taxon>
        <taxon>Asterales</taxon>
        <taxon>Asteraceae</taxon>
        <taxon>Carduoideae</taxon>
        <taxon>Cardueae</taxon>
        <taxon>Carduinae</taxon>
        <taxon>Cynara</taxon>
    </lineage>
</organism>
<dbReference type="Gene3D" id="3.40.50.150">
    <property type="entry name" value="Vaccinia Virus protein VP39"/>
    <property type="match status" value="1"/>
</dbReference>
<keyword evidence="3" id="KW-1185">Reference proteome</keyword>
<dbReference type="InterPro" id="IPR029063">
    <property type="entry name" value="SAM-dependent_MTases_sf"/>
</dbReference>
<sequence length="948" mass="107951">LPASFFLFIINPRTKNFPFCCSNLIPIPSYVRLKRSIEMRVAVVGGGISGLVSAYVLSKGVEVVLYEKEEYLGGHAKTVTMNGVDLDLGFMVFNRVTYPNMMEFFEMLGVDIEISDMSFSVSLDDGNGCEWGSRNGLSSLFAQKRNILNPYFWQMIREITKFKDDVLRYLEEAEQNQDMSYNQTLGEFIKSHGYSDLFQKAYIVPICSSIWSCPAQGVMSFSAFSVLSFCRNHHLLQLLGRPQWFTVKCRSQTYVKKVKEALENRGCQIRTGCVVQSVSKLDDDCVIICKDGSEERYSGCIIATHAPDTLKMLGEEATHDERRILGSFNYVYSLCTLGTTDPDGNNKPEKGSDIFLHRDKSLMPQNPSAWSSWNFLGTVDNRPCLTYWLNVLQNIDDHKGLPFLVTLNPPGTPEKMLLKWTTGHPVPSVAATKASFELHHIQGKRGIWFCGAYQGYGFHEDGLKAGMLAASDILNISCQLLNNPTHMVPSLMETGARLFVVRFLQDYIVIGSLILLEEGGTMFTFEGTRKKSPLKVYLKVHNPQFYWKIVTQADLGLADAYINGDFSFIDKKEGLLNMFMVNFLMNGFLLVYINLSRNSITLPFALFLRFSFLTEMYKLVPPHPPKVLRFVAHFTHSNALFRGWWTPMFLTAAVASAKYFCHHLSRQNSLTQARRNISRHYDLSNELFALFLDDTMTYSCAIFKARVDKNHEVLEIGCGWGTLAIEIVKRTGCKYTGITLSEEQLKYAKTKVKEAGLQDHIRFLLCDYRQLPHTYKYDRIISCEMLEAVGHEYMEEFFRCCESVLADDGLFVLQFISIPDGRYDEYRRSSDFIKEYIFPGGCLPSLSRVTSAMAASSRLCVEQVENIGIHYYQTLRCWRTNFMEKQSNILALGFNQKFIRTWEYYFDYCAAGFKTHTLGDYQVVFSRPGNIAALGTEPITLTSVFSLN</sequence>
<feature type="domain" description="Amine oxidase" evidence="1">
    <location>
        <begin position="48"/>
        <end position="307"/>
    </location>
</feature>
<proteinExistence type="predicted"/>
<dbReference type="InterPro" id="IPR002937">
    <property type="entry name" value="Amino_oxidase"/>
</dbReference>
<dbReference type="EMBL" id="LEKV01005084">
    <property type="protein sequence ID" value="KVH91019.1"/>
    <property type="molecule type" value="Genomic_DNA"/>
</dbReference>
<reference evidence="2 3" key="1">
    <citation type="journal article" date="2016" name="Sci. Rep.">
        <title>The genome sequence of the outbreeding globe artichoke constructed de novo incorporating a phase-aware low-pass sequencing strategy of F1 progeny.</title>
        <authorList>
            <person name="Scaglione D."/>
            <person name="Reyes-Chin-Wo S."/>
            <person name="Acquadro A."/>
            <person name="Froenicke L."/>
            <person name="Portis E."/>
            <person name="Beitel C."/>
            <person name="Tirone M."/>
            <person name="Mauro R."/>
            <person name="Lo Monaco A."/>
            <person name="Mauromicale G."/>
            <person name="Faccioli P."/>
            <person name="Cattivelli L."/>
            <person name="Rieseberg L."/>
            <person name="Michelmore R."/>
            <person name="Lanteri S."/>
        </authorList>
    </citation>
    <scope>NUCLEOTIDE SEQUENCE [LARGE SCALE GENOMIC DNA]</scope>
    <source>
        <strain evidence="2">2C</strain>
    </source>
</reference>
<dbReference type="GO" id="GO:0008168">
    <property type="term" value="F:methyltransferase activity"/>
    <property type="evidence" value="ECO:0007669"/>
    <property type="project" value="TreeGrafter"/>
</dbReference>
<protein>
    <submittedName>
        <fullName evidence="2">Mycolic acid cyclopropane synthase</fullName>
    </submittedName>
</protein>
<dbReference type="SUPFAM" id="SSF53335">
    <property type="entry name" value="S-adenosyl-L-methionine-dependent methyltransferases"/>
    <property type="match status" value="1"/>
</dbReference>
<dbReference type="PANTHER" id="PTHR43675">
    <property type="entry name" value="ARSENITE METHYLTRANSFERASE"/>
    <property type="match status" value="1"/>
</dbReference>